<proteinExistence type="predicted"/>
<feature type="compositionally biased region" description="Acidic residues" evidence="1">
    <location>
        <begin position="325"/>
        <end position="336"/>
    </location>
</feature>
<evidence type="ECO:0000256" key="1">
    <source>
        <dbReference type="SAM" id="MobiDB-lite"/>
    </source>
</evidence>
<reference evidence="2" key="1">
    <citation type="submission" date="2023-07" db="EMBL/GenBank/DDBJ databases">
        <title>draft genome sequence of fig (Ficus carica).</title>
        <authorList>
            <person name="Takahashi T."/>
            <person name="Nishimura K."/>
        </authorList>
    </citation>
    <scope>NUCLEOTIDE SEQUENCE</scope>
</reference>
<organism evidence="2 3">
    <name type="scientific">Ficus carica</name>
    <name type="common">Common fig</name>
    <dbReference type="NCBI Taxonomy" id="3494"/>
    <lineage>
        <taxon>Eukaryota</taxon>
        <taxon>Viridiplantae</taxon>
        <taxon>Streptophyta</taxon>
        <taxon>Embryophyta</taxon>
        <taxon>Tracheophyta</taxon>
        <taxon>Spermatophyta</taxon>
        <taxon>Magnoliopsida</taxon>
        <taxon>eudicotyledons</taxon>
        <taxon>Gunneridae</taxon>
        <taxon>Pentapetalae</taxon>
        <taxon>rosids</taxon>
        <taxon>fabids</taxon>
        <taxon>Rosales</taxon>
        <taxon>Moraceae</taxon>
        <taxon>Ficeae</taxon>
        <taxon>Ficus</taxon>
    </lineage>
</organism>
<feature type="compositionally biased region" description="Acidic residues" evidence="1">
    <location>
        <begin position="344"/>
        <end position="355"/>
    </location>
</feature>
<accession>A0AA87YXK8</accession>
<dbReference type="AlphaFoldDB" id="A0AA87YXK8"/>
<sequence>MRLQWPRFSLKPEPDRAQDPCTARIGSTGDLNVLKAELGFPENTKVEIGNSCTGFLETMQKKKVERNSVLIGLSSKSDTANANKVSNLLATADARWWSVAGQAVKCGNYATDGIYSGMVVQYGADLPYLSYRGPTTGFLSQSVFCSRRSFVVDDLRRVRDAEPHMGTFPCVSDCALRTGVGRGGGYVAEWHAYPQETTGHYCRRFQEAMWPHILQDINSPQLQTLVILRNGLPPQIRQHVPMPTPDMTVGHMIEYILDAEIVAHAIQADAYVVEPQVPVDDAGLGEPQYEAGPIFPEDPIPAVPVYEVPAQEVGIEVEADDQDAADNMDAPEDQPEDPPIIDISSDDEDDGEEPDHEPGYGGWLDEDDPEEILYDDGDWDADSDSDASVITIEYTD</sequence>
<evidence type="ECO:0000313" key="3">
    <source>
        <dbReference type="Proteomes" id="UP001187192"/>
    </source>
</evidence>
<dbReference type="EMBL" id="BTGU01004357">
    <property type="protein sequence ID" value="GMN25919.1"/>
    <property type="molecule type" value="Genomic_DNA"/>
</dbReference>
<evidence type="ECO:0000313" key="2">
    <source>
        <dbReference type="EMBL" id="GMN25919.1"/>
    </source>
</evidence>
<feature type="compositionally biased region" description="Acidic residues" evidence="1">
    <location>
        <begin position="364"/>
        <end position="385"/>
    </location>
</feature>
<name>A0AA87YXK8_FICCA</name>
<dbReference type="Proteomes" id="UP001187192">
    <property type="component" value="Unassembled WGS sequence"/>
</dbReference>
<keyword evidence="3" id="KW-1185">Reference proteome</keyword>
<protein>
    <submittedName>
        <fullName evidence="2">Uncharacterized protein</fullName>
    </submittedName>
</protein>
<comment type="caution">
    <text evidence="2">The sequence shown here is derived from an EMBL/GenBank/DDBJ whole genome shotgun (WGS) entry which is preliminary data.</text>
</comment>
<gene>
    <name evidence="2" type="ORF">TIFTF001_046002</name>
</gene>
<feature type="region of interest" description="Disordered" evidence="1">
    <location>
        <begin position="325"/>
        <end position="396"/>
    </location>
</feature>